<dbReference type="STRING" id="164328.H3GIY9"/>
<name>H3GIY9_PHYRM</name>
<dbReference type="HOGENOM" id="CLU_065056_0_0_1"/>
<dbReference type="PANTHER" id="PTHR42695">
    <property type="entry name" value="GLUTAMINE AMIDOTRANSFERASE YLR126C-RELATED"/>
    <property type="match status" value="1"/>
</dbReference>
<evidence type="ECO:0000313" key="2">
    <source>
        <dbReference type="EnsemblProtists" id="Phyra76062"/>
    </source>
</evidence>
<dbReference type="GO" id="GO:0005829">
    <property type="term" value="C:cytosol"/>
    <property type="evidence" value="ECO:0000318"/>
    <property type="project" value="GO_Central"/>
</dbReference>
<accession>H3GIY9</accession>
<organism evidence="2 3">
    <name type="scientific">Phytophthora ramorum</name>
    <name type="common">Sudden oak death agent</name>
    <dbReference type="NCBI Taxonomy" id="164328"/>
    <lineage>
        <taxon>Eukaryota</taxon>
        <taxon>Sar</taxon>
        <taxon>Stramenopiles</taxon>
        <taxon>Oomycota</taxon>
        <taxon>Peronosporomycetes</taxon>
        <taxon>Peronosporales</taxon>
        <taxon>Peronosporaceae</taxon>
        <taxon>Phytophthora</taxon>
    </lineage>
</organism>
<dbReference type="InterPro" id="IPR044992">
    <property type="entry name" value="ChyE-like"/>
</dbReference>
<dbReference type="SUPFAM" id="SSF52317">
    <property type="entry name" value="Class I glutamine amidotransferase-like"/>
    <property type="match status" value="1"/>
</dbReference>
<dbReference type="PANTHER" id="PTHR42695:SF5">
    <property type="entry name" value="GLUTAMINE AMIDOTRANSFERASE YLR126C-RELATED"/>
    <property type="match status" value="1"/>
</dbReference>
<sequence length="243" mass="27380">MQYHGVGWSGSSLAVYERNDPSVVQMMNLARQSFAHGVPQFGSCFGLQLAVTTAGGVVQKNKRGKELGLARKIHLNAAGRAHPMYEGKPSVFDAFSSHKDEVRVIHPGGLQLASNSFTSVQSVSLRYLNGVMWGTQYHAEYDLHEMARLLHCRREVNTELGFFKDLEDADRFVDQMEELAADPSRERDLAWQLGYDEDVLDEDLRTCEVKNFVKHLVMPYYLQCREQAGGEESHDIASQREVA</sequence>
<evidence type="ECO:0000259" key="1">
    <source>
        <dbReference type="Pfam" id="PF00117"/>
    </source>
</evidence>
<dbReference type="EMBL" id="DS566013">
    <property type="status" value="NOT_ANNOTATED_CDS"/>
    <property type="molecule type" value="Genomic_DNA"/>
</dbReference>
<proteinExistence type="predicted"/>
<dbReference type="Proteomes" id="UP000005238">
    <property type="component" value="Unassembled WGS sequence"/>
</dbReference>
<dbReference type="InterPro" id="IPR029062">
    <property type="entry name" value="Class_I_gatase-like"/>
</dbReference>
<dbReference type="Pfam" id="PF00117">
    <property type="entry name" value="GATase"/>
    <property type="match status" value="1"/>
</dbReference>
<feature type="domain" description="Glutamine amidotransferase" evidence="1">
    <location>
        <begin position="20"/>
        <end position="146"/>
    </location>
</feature>
<protein>
    <recommendedName>
        <fullName evidence="1">Glutamine amidotransferase domain-containing protein</fullName>
    </recommendedName>
</protein>
<dbReference type="eggNOG" id="KOG3179">
    <property type="taxonomic scope" value="Eukaryota"/>
</dbReference>
<dbReference type="InParanoid" id="H3GIY9"/>
<dbReference type="OMA" id="AIHTDEV"/>
<dbReference type="AlphaFoldDB" id="H3GIY9"/>
<reference evidence="2" key="2">
    <citation type="submission" date="2015-06" db="UniProtKB">
        <authorList>
            <consortium name="EnsemblProtists"/>
        </authorList>
    </citation>
    <scope>IDENTIFICATION</scope>
    <source>
        <strain evidence="2">Pr102</strain>
    </source>
</reference>
<dbReference type="Gene3D" id="3.40.50.880">
    <property type="match status" value="1"/>
</dbReference>
<dbReference type="EnsemblProtists" id="Phyra76062">
    <property type="protein sequence ID" value="Phyra76062"/>
    <property type="gene ID" value="Phyra76062"/>
</dbReference>
<evidence type="ECO:0000313" key="3">
    <source>
        <dbReference type="Proteomes" id="UP000005238"/>
    </source>
</evidence>
<dbReference type="VEuPathDB" id="FungiDB:KRP23_5999"/>
<dbReference type="InterPro" id="IPR017926">
    <property type="entry name" value="GATASE"/>
</dbReference>
<reference evidence="3" key="1">
    <citation type="journal article" date="2006" name="Science">
        <title>Phytophthora genome sequences uncover evolutionary origins and mechanisms of pathogenesis.</title>
        <authorList>
            <person name="Tyler B.M."/>
            <person name="Tripathy S."/>
            <person name="Zhang X."/>
            <person name="Dehal P."/>
            <person name="Jiang R.H."/>
            <person name="Aerts A."/>
            <person name="Arredondo F.D."/>
            <person name="Baxter L."/>
            <person name="Bensasson D."/>
            <person name="Beynon J.L."/>
            <person name="Chapman J."/>
            <person name="Damasceno C.M."/>
            <person name="Dorrance A.E."/>
            <person name="Dou D."/>
            <person name="Dickerman A.W."/>
            <person name="Dubchak I.L."/>
            <person name="Garbelotto M."/>
            <person name="Gijzen M."/>
            <person name="Gordon S.G."/>
            <person name="Govers F."/>
            <person name="Grunwald N.J."/>
            <person name="Huang W."/>
            <person name="Ivors K.L."/>
            <person name="Jones R.W."/>
            <person name="Kamoun S."/>
            <person name="Krampis K."/>
            <person name="Lamour K.H."/>
            <person name="Lee M.K."/>
            <person name="McDonald W.H."/>
            <person name="Medina M."/>
            <person name="Meijer H.J."/>
            <person name="Nordberg E.K."/>
            <person name="Maclean D.J."/>
            <person name="Ospina-Giraldo M.D."/>
            <person name="Morris P.F."/>
            <person name="Phuntumart V."/>
            <person name="Putnam N.H."/>
            <person name="Rash S."/>
            <person name="Rose J.K."/>
            <person name="Sakihama Y."/>
            <person name="Salamov A.A."/>
            <person name="Savidor A."/>
            <person name="Scheuring C.F."/>
            <person name="Smith B.M."/>
            <person name="Sobral B.W."/>
            <person name="Terry A."/>
            <person name="Torto-Alalibo T.A."/>
            <person name="Win J."/>
            <person name="Xu Z."/>
            <person name="Zhang H."/>
            <person name="Grigoriev I.V."/>
            <person name="Rokhsar D.S."/>
            <person name="Boore J.L."/>
        </authorList>
    </citation>
    <scope>NUCLEOTIDE SEQUENCE [LARGE SCALE GENOMIC DNA]</scope>
    <source>
        <strain evidence="3">Pr102</strain>
    </source>
</reference>
<dbReference type="VEuPathDB" id="FungiDB:KRP22_5377"/>
<dbReference type="PROSITE" id="PS51273">
    <property type="entry name" value="GATASE_TYPE_1"/>
    <property type="match status" value="1"/>
</dbReference>
<keyword evidence="3" id="KW-1185">Reference proteome</keyword>